<feature type="non-terminal residue" evidence="4">
    <location>
        <position position="267"/>
    </location>
</feature>
<comment type="similarity">
    <text evidence="1">Belongs to the bacterial solute-binding protein 3 family.</text>
</comment>
<dbReference type="PROSITE" id="PS01039">
    <property type="entry name" value="SBP_BACTERIAL_3"/>
    <property type="match status" value="1"/>
</dbReference>
<keyword evidence="2" id="KW-0813">Transport</keyword>
<dbReference type="InterPro" id="IPR018313">
    <property type="entry name" value="SBP_3_CS"/>
</dbReference>
<name>A0A7R9A0G2_9CRUS</name>
<accession>A0A7R9A0G2</accession>
<dbReference type="InterPro" id="IPR051455">
    <property type="entry name" value="Bact_solute-bind_prot3"/>
</dbReference>
<dbReference type="EMBL" id="OB703706">
    <property type="protein sequence ID" value="CAD7238554.1"/>
    <property type="molecule type" value="Genomic_DNA"/>
</dbReference>
<evidence type="ECO:0000256" key="2">
    <source>
        <dbReference type="ARBA" id="ARBA00022448"/>
    </source>
</evidence>
<dbReference type="Gene3D" id="3.40.190.10">
    <property type="entry name" value="Periplasmic binding protein-like II"/>
    <property type="match status" value="2"/>
</dbReference>
<reference evidence="4" key="1">
    <citation type="submission" date="2020-11" db="EMBL/GenBank/DDBJ databases">
        <authorList>
            <person name="Tran Van P."/>
        </authorList>
    </citation>
    <scope>NUCLEOTIDE SEQUENCE</scope>
</reference>
<sequence length="267" mass="29380">MQPRTKKPIRCDFQGGVVFFVVLAVLWALTDSAAYASTRDQVKERGHLLCGVSTGMPGFSSVDGKGNWSGLDVDICRAVAAAVLGDKNKVEFVPLLPTERVTALLGEDVDILARNYTWSLRRDTSLNLNVVALTFLDFQGFLVAKSKDVKSLQDMDDFSVCFLYDSTSAEQLQDFFTGKKKTYKEVVAQTPDQIIADFESGRCEVVTGGRAQLQGIRSKLKDPGETEFLSEVLGAVPLGPAVREGDDLWFDIVKWSFFAMVKAEELG</sequence>
<dbReference type="Pfam" id="PF00497">
    <property type="entry name" value="SBP_bac_3"/>
    <property type="match status" value="1"/>
</dbReference>
<protein>
    <submittedName>
        <fullName evidence="4">Uncharacterized protein</fullName>
    </submittedName>
</protein>
<dbReference type="SMART" id="SM00062">
    <property type="entry name" value="PBPb"/>
    <property type="match status" value="1"/>
</dbReference>
<proteinExistence type="inferred from homology"/>
<dbReference type="OrthoDB" id="10056896at2759"/>
<dbReference type="InterPro" id="IPR001638">
    <property type="entry name" value="Solute-binding_3/MltF_N"/>
</dbReference>
<organism evidence="4">
    <name type="scientific">Cyprideis torosa</name>
    <dbReference type="NCBI Taxonomy" id="163714"/>
    <lineage>
        <taxon>Eukaryota</taxon>
        <taxon>Metazoa</taxon>
        <taxon>Ecdysozoa</taxon>
        <taxon>Arthropoda</taxon>
        <taxon>Crustacea</taxon>
        <taxon>Oligostraca</taxon>
        <taxon>Ostracoda</taxon>
        <taxon>Podocopa</taxon>
        <taxon>Podocopida</taxon>
        <taxon>Cytherocopina</taxon>
        <taxon>Cytheroidea</taxon>
        <taxon>Cytherideidae</taxon>
        <taxon>Cyprideis</taxon>
    </lineage>
</organism>
<dbReference type="PANTHER" id="PTHR30085:SF7">
    <property type="entry name" value="AMINO-ACID ABC TRANSPORTER-BINDING PROTEIN YHDW-RELATED"/>
    <property type="match status" value="1"/>
</dbReference>
<evidence type="ECO:0000313" key="4">
    <source>
        <dbReference type="EMBL" id="CAD7238554.1"/>
    </source>
</evidence>
<dbReference type="GO" id="GO:0006865">
    <property type="term" value="P:amino acid transport"/>
    <property type="evidence" value="ECO:0007669"/>
    <property type="project" value="TreeGrafter"/>
</dbReference>
<dbReference type="AlphaFoldDB" id="A0A7R9A0G2"/>
<dbReference type="PANTHER" id="PTHR30085">
    <property type="entry name" value="AMINO ACID ABC TRANSPORTER PERMEASE"/>
    <property type="match status" value="1"/>
</dbReference>
<keyword evidence="3" id="KW-0732">Signal</keyword>
<evidence type="ECO:0000256" key="3">
    <source>
        <dbReference type="ARBA" id="ARBA00022729"/>
    </source>
</evidence>
<gene>
    <name evidence="4" type="ORF">CTOB1V02_LOCUS16369</name>
</gene>
<dbReference type="SUPFAM" id="SSF53850">
    <property type="entry name" value="Periplasmic binding protein-like II"/>
    <property type="match status" value="1"/>
</dbReference>
<evidence type="ECO:0000256" key="1">
    <source>
        <dbReference type="ARBA" id="ARBA00010333"/>
    </source>
</evidence>